<feature type="signal peptide" evidence="3">
    <location>
        <begin position="1"/>
        <end position="21"/>
    </location>
</feature>
<sequence length="508" mass="55646">MLLNSVLTTIALGALASTASAEDSDYKVVGSLIFGRHNDRPAKPASYLTPIGAESQYTIGQFYRERYFGLDSSNVKSSSNEGNTTTISGLEKDGLYVNGQIYCEAESSNVILFSHYAFLQGLYPPQNVAGTSVGNLTLAEIANGSVVQNPLNGYQYVQSNIQENATDGYIWTKGDSNCPASDAAIDQVQNSDLFKTLTNESAEFYQSIADIPFIKEKFNSSKVNFKNSMNIFDQVWVNTIHNETVAQQFNESLIDAIQFWSDKYQWLISDNQVNANLTIGAKTLMARIADKLTTTKNNGKPYLNYLTGSFNTMYQLASVMNLDIADSKFRTMPNYGATYVFELLNNTQNETFVKFSFKNGTQELNTYPIFNSTSDLMSWDDFVSNVGKISIPKVSSWCSACGYDDISSDNVIDMCVPSSDTYEQALKLESEGVDLASYKKNKMSLADAGGIGAGVTIGVFAILGGLIFLGLKLRNKNEKKSAILPSNVSDLSSNTDIESHVEKGSSHA</sequence>
<reference evidence="4 5" key="1">
    <citation type="journal article" date="2016" name="Proc. Natl. Acad. Sci. U.S.A.">
        <title>Comparative genomics of biotechnologically important yeasts.</title>
        <authorList>
            <person name="Riley R."/>
            <person name="Haridas S."/>
            <person name="Wolfe K.H."/>
            <person name="Lopes M.R."/>
            <person name="Hittinger C.T."/>
            <person name="Goeker M."/>
            <person name="Salamov A.A."/>
            <person name="Wisecaver J.H."/>
            <person name="Long T.M."/>
            <person name="Calvey C.H."/>
            <person name="Aerts A.L."/>
            <person name="Barry K.W."/>
            <person name="Choi C."/>
            <person name="Clum A."/>
            <person name="Coughlan A.Y."/>
            <person name="Deshpande S."/>
            <person name="Douglass A.P."/>
            <person name="Hanson S.J."/>
            <person name="Klenk H.-P."/>
            <person name="LaButti K.M."/>
            <person name="Lapidus A."/>
            <person name="Lindquist E.A."/>
            <person name="Lipzen A.M."/>
            <person name="Meier-Kolthoff J.P."/>
            <person name="Ohm R.A."/>
            <person name="Otillar R.P."/>
            <person name="Pangilinan J.L."/>
            <person name="Peng Y."/>
            <person name="Rokas A."/>
            <person name="Rosa C.A."/>
            <person name="Scheuner C."/>
            <person name="Sibirny A.A."/>
            <person name="Slot J.C."/>
            <person name="Stielow J.B."/>
            <person name="Sun H."/>
            <person name="Kurtzman C.P."/>
            <person name="Blackwell M."/>
            <person name="Grigoriev I.V."/>
            <person name="Jeffries T.W."/>
        </authorList>
    </citation>
    <scope>NUCLEOTIDE SEQUENCE [LARGE SCALE GENOMIC DNA]</scope>
    <source>
        <strain evidence="5">ATCC 58044 / CBS 1984 / NCYC 433 / NRRL Y-366-8</strain>
    </source>
</reference>
<dbReference type="InterPro" id="IPR050645">
    <property type="entry name" value="Histidine_acid_phosphatase"/>
</dbReference>
<dbReference type="RefSeq" id="XP_019038274.1">
    <property type="nucleotide sequence ID" value="XM_019185766.1"/>
</dbReference>
<dbReference type="GO" id="GO:0016791">
    <property type="term" value="F:phosphatase activity"/>
    <property type="evidence" value="ECO:0007669"/>
    <property type="project" value="TreeGrafter"/>
</dbReference>
<dbReference type="Proteomes" id="UP000094112">
    <property type="component" value="Unassembled WGS sequence"/>
</dbReference>
<keyword evidence="5" id="KW-1185">Reference proteome</keyword>
<evidence type="ECO:0000313" key="5">
    <source>
        <dbReference type="Proteomes" id="UP000094112"/>
    </source>
</evidence>
<dbReference type="STRING" id="683960.A0A1E3P2E2"/>
<dbReference type="PANTHER" id="PTHR11567">
    <property type="entry name" value="ACID PHOSPHATASE-RELATED"/>
    <property type="match status" value="1"/>
</dbReference>
<feature type="transmembrane region" description="Helical" evidence="2">
    <location>
        <begin position="448"/>
        <end position="471"/>
    </location>
</feature>
<evidence type="ECO:0000256" key="3">
    <source>
        <dbReference type="SAM" id="SignalP"/>
    </source>
</evidence>
<gene>
    <name evidence="4" type="ORF">WICANDRAFT_84725</name>
</gene>
<keyword evidence="2" id="KW-0472">Membrane</keyword>
<evidence type="ECO:0008006" key="6">
    <source>
        <dbReference type="Google" id="ProtNLM"/>
    </source>
</evidence>
<dbReference type="InterPro" id="IPR029033">
    <property type="entry name" value="His_PPase_superfam"/>
</dbReference>
<comment type="similarity">
    <text evidence="1">Belongs to the histidine acid phosphatase family.</text>
</comment>
<dbReference type="Pfam" id="PF00328">
    <property type="entry name" value="His_Phos_2"/>
    <property type="match status" value="1"/>
</dbReference>
<dbReference type="EMBL" id="KV454211">
    <property type="protein sequence ID" value="ODQ59067.1"/>
    <property type="molecule type" value="Genomic_DNA"/>
</dbReference>
<evidence type="ECO:0000256" key="1">
    <source>
        <dbReference type="ARBA" id="ARBA00005375"/>
    </source>
</evidence>
<proteinExistence type="inferred from homology"/>
<keyword evidence="3" id="KW-0732">Signal</keyword>
<dbReference type="InterPro" id="IPR000560">
    <property type="entry name" value="His_Pase_clade-2"/>
</dbReference>
<evidence type="ECO:0000313" key="4">
    <source>
        <dbReference type="EMBL" id="ODQ59067.1"/>
    </source>
</evidence>
<dbReference type="OrthoDB" id="258392at2759"/>
<dbReference type="Gene3D" id="3.40.50.1240">
    <property type="entry name" value="Phosphoglycerate mutase-like"/>
    <property type="match status" value="1"/>
</dbReference>
<keyword evidence="2" id="KW-0812">Transmembrane</keyword>
<accession>A0A1E3P2E2</accession>
<feature type="chain" id="PRO_5009133649" description="Acid phosphatase" evidence="3">
    <location>
        <begin position="22"/>
        <end position="508"/>
    </location>
</feature>
<name>A0A1E3P2E2_WICAA</name>
<dbReference type="AlphaFoldDB" id="A0A1E3P2E2"/>
<dbReference type="SUPFAM" id="SSF53254">
    <property type="entry name" value="Phosphoglycerate mutase-like"/>
    <property type="match status" value="1"/>
</dbReference>
<protein>
    <recommendedName>
        <fullName evidence="6">Acid phosphatase</fullName>
    </recommendedName>
</protein>
<organism evidence="4 5">
    <name type="scientific">Wickerhamomyces anomalus (strain ATCC 58044 / CBS 1984 / NCYC 433 / NRRL Y-366-8)</name>
    <name type="common">Yeast</name>
    <name type="synonym">Hansenula anomala</name>
    <dbReference type="NCBI Taxonomy" id="683960"/>
    <lineage>
        <taxon>Eukaryota</taxon>
        <taxon>Fungi</taxon>
        <taxon>Dikarya</taxon>
        <taxon>Ascomycota</taxon>
        <taxon>Saccharomycotina</taxon>
        <taxon>Saccharomycetes</taxon>
        <taxon>Phaffomycetales</taxon>
        <taxon>Wickerhamomycetaceae</taxon>
        <taxon>Wickerhamomyces</taxon>
    </lineage>
</organism>
<evidence type="ECO:0000256" key="2">
    <source>
        <dbReference type="SAM" id="Phobius"/>
    </source>
</evidence>
<dbReference type="PANTHER" id="PTHR11567:SF142">
    <property type="entry name" value="PHOSPHOGLYCERATE MUTASE-LIKE PROTEIN"/>
    <property type="match status" value="1"/>
</dbReference>
<dbReference type="GeneID" id="30203012"/>
<keyword evidence="2" id="KW-1133">Transmembrane helix</keyword>